<evidence type="ECO:0000313" key="7">
    <source>
        <dbReference type="Proteomes" id="UP001190700"/>
    </source>
</evidence>
<evidence type="ECO:0000259" key="5">
    <source>
        <dbReference type="Pfam" id="PF13649"/>
    </source>
</evidence>
<dbReference type="AlphaFoldDB" id="A0AAE0L307"/>
<evidence type="ECO:0000256" key="4">
    <source>
        <dbReference type="ARBA" id="ARBA00022691"/>
    </source>
</evidence>
<dbReference type="PANTHER" id="PTHR13610">
    <property type="entry name" value="METHYLTRANSFERASE DOMAIN-CONTAINING PROTEIN"/>
    <property type="match status" value="1"/>
</dbReference>
<dbReference type="InterPro" id="IPR041698">
    <property type="entry name" value="Methyltransf_25"/>
</dbReference>
<keyword evidence="3" id="KW-0808">Transferase</keyword>
<evidence type="ECO:0000256" key="3">
    <source>
        <dbReference type="ARBA" id="ARBA00022679"/>
    </source>
</evidence>
<organism evidence="6 7">
    <name type="scientific">Cymbomonas tetramitiformis</name>
    <dbReference type="NCBI Taxonomy" id="36881"/>
    <lineage>
        <taxon>Eukaryota</taxon>
        <taxon>Viridiplantae</taxon>
        <taxon>Chlorophyta</taxon>
        <taxon>Pyramimonadophyceae</taxon>
        <taxon>Pyramimonadales</taxon>
        <taxon>Pyramimonadaceae</taxon>
        <taxon>Cymbomonas</taxon>
    </lineage>
</organism>
<dbReference type="Pfam" id="PF13649">
    <property type="entry name" value="Methyltransf_25"/>
    <property type="match status" value="1"/>
</dbReference>
<accession>A0AAE0L307</accession>
<keyword evidence="4" id="KW-0949">S-adenosyl-L-methionine</keyword>
<protein>
    <recommendedName>
        <fullName evidence="5">Methyltransferase domain-containing protein</fullName>
    </recommendedName>
</protein>
<keyword evidence="7" id="KW-1185">Reference proteome</keyword>
<comment type="similarity">
    <text evidence="1">Belongs to the ANT/ATPSC lysine N-methyltransferase family.</text>
</comment>
<dbReference type="GO" id="GO:0005739">
    <property type="term" value="C:mitochondrion"/>
    <property type="evidence" value="ECO:0007669"/>
    <property type="project" value="TreeGrafter"/>
</dbReference>
<name>A0AAE0L307_9CHLO</name>
<dbReference type="PANTHER" id="PTHR13610:SF11">
    <property type="entry name" value="METHYLTRANSFERASE DOMAIN-CONTAINING PROTEIN"/>
    <property type="match status" value="1"/>
</dbReference>
<proteinExistence type="inferred from homology"/>
<dbReference type="Proteomes" id="UP001190700">
    <property type="component" value="Unassembled WGS sequence"/>
</dbReference>
<dbReference type="InterPro" id="IPR026170">
    <property type="entry name" value="FAM173A/B"/>
</dbReference>
<evidence type="ECO:0000313" key="6">
    <source>
        <dbReference type="EMBL" id="KAK3270301.1"/>
    </source>
</evidence>
<dbReference type="CDD" id="cd02440">
    <property type="entry name" value="AdoMet_MTases"/>
    <property type="match status" value="1"/>
</dbReference>
<dbReference type="GO" id="GO:0016279">
    <property type="term" value="F:protein-lysine N-methyltransferase activity"/>
    <property type="evidence" value="ECO:0007669"/>
    <property type="project" value="InterPro"/>
</dbReference>
<dbReference type="Gene3D" id="3.40.50.150">
    <property type="entry name" value="Vaccinia Virus protein VP39"/>
    <property type="match status" value="1"/>
</dbReference>
<dbReference type="EMBL" id="LGRX02010483">
    <property type="protein sequence ID" value="KAK3270301.1"/>
    <property type="molecule type" value="Genomic_DNA"/>
</dbReference>
<keyword evidence="2" id="KW-0489">Methyltransferase</keyword>
<feature type="domain" description="Methyltransferase" evidence="5">
    <location>
        <begin position="45"/>
        <end position="135"/>
    </location>
</feature>
<dbReference type="SUPFAM" id="SSF53335">
    <property type="entry name" value="S-adenosyl-L-methionine-dependent methyltransferases"/>
    <property type="match status" value="1"/>
</dbReference>
<dbReference type="GO" id="GO:0032259">
    <property type="term" value="P:methylation"/>
    <property type="evidence" value="ECO:0007669"/>
    <property type="project" value="UniProtKB-KW"/>
</dbReference>
<dbReference type="InterPro" id="IPR029063">
    <property type="entry name" value="SAM-dependent_MTases_sf"/>
</dbReference>
<gene>
    <name evidence="6" type="ORF">CYMTET_21295</name>
</gene>
<dbReference type="GO" id="GO:1905706">
    <property type="term" value="P:regulation of mitochondrial ATP synthesis coupled proton transport"/>
    <property type="evidence" value="ECO:0007669"/>
    <property type="project" value="TreeGrafter"/>
</dbReference>
<evidence type="ECO:0000256" key="2">
    <source>
        <dbReference type="ARBA" id="ARBA00022603"/>
    </source>
</evidence>
<reference evidence="6 7" key="1">
    <citation type="journal article" date="2015" name="Genome Biol. Evol.">
        <title>Comparative Genomics of a Bacterivorous Green Alga Reveals Evolutionary Causalities and Consequences of Phago-Mixotrophic Mode of Nutrition.</title>
        <authorList>
            <person name="Burns J.A."/>
            <person name="Paasch A."/>
            <person name="Narechania A."/>
            <person name="Kim E."/>
        </authorList>
    </citation>
    <scope>NUCLEOTIDE SEQUENCE [LARGE SCALE GENOMIC DNA]</scope>
    <source>
        <strain evidence="6 7">PLY_AMNH</strain>
    </source>
</reference>
<comment type="caution">
    <text evidence="6">The sequence shown here is derived from an EMBL/GenBank/DDBJ whole genome shotgun (WGS) entry which is preliminary data.</text>
</comment>
<evidence type="ECO:0000256" key="1">
    <source>
        <dbReference type="ARBA" id="ARBA00010633"/>
    </source>
</evidence>
<sequence>MTGGLWLGTWARFIVRNRLGPYVPTPHHVGKRLLQLAKVTKVDKVYDIGCGDGRLLIEAASRYGARGVGFELNADLVEEARSTVQRENLQDLVEIKHEDAKSADLTQATVVTMYLSEWGNLSMLPKLQRELAPGGRVATFTFPIKGLKPIATTQVDGIDLFVYAIP</sequence>